<reference evidence="2" key="1">
    <citation type="submission" date="2022-10" db="EMBL/GenBank/DDBJ databases">
        <title>Genome assembly of Pristionchus species.</title>
        <authorList>
            <person name="Yoshida K."/>
            <person name="Sommer R.J."/>
        </authorList>
    </citation>
    <scope>NUCLEOTIDE SEQUENCE [LARGE SCALE GENOMIC DNA]</scope>
    <source>
        <strain evidence="2">RS5460</strain>
    </source>
</reference>
<dbReference type="Pfam" id="PF10326">
    <property type="entry name" value="7TM_GPCR_Str"/>
    <property type="match status" value="1"/>
</dbReference>
<feature type="non-terminal residue" evidence="1">
    <location>
        <position position="79"/>
    </location>
</feature>
<dbReference type="SUPFAM" id="SSF81321">
    <property type="entry name" value="Family A G protein-coupled receptor-like"/>
    <property type="match status" value="1"/>
</dbReference>
<organism evidence="1 2">
    <name type="scientific">Pristionchus mayeri</name>
    <dbReference type="NCBI Taxonomy" id="1317129"/>
    <lineage>
        <taxon>Eukaryota</taxon>
        <taxon>Metazoa</taxon>
        <taxon>Ecdysozoa</taxon>
        <taxon>Nematoda</taxon>
        <taxon>Chromadorea</taxon>
        <taxon>Rhabditida</taxon>
        <taxon>Rhabditina</taxon>
        <taxon>Diplogasteromorpha</taxon>
        <taxon>Diplogasteroidea</taxon>
        <taxon>Neodiplogasteridae</taxon>
        <taxon>Pristionchus</taxon>
    </lineage>
</organism>
<name>A0AAN5CIM9_9BILA</name>
<sequence>VPLAISFTPVGCLVLLPLTGLQFGALGNYLMSLSTVYPAVDPWLLIVCIQSYRRQIRLWLLPCTPQKYKIASKVSTISQ</sequence>
<dbReference type="Proteomes" id="UP001328107">
    <property type="component" value="Unassembled WGS sequence"/>
</dbReference>
<evidence type="ECO:0008006" key="3">
    <source>
        <dbReference type="Google" id="ProtNLM"/>
    </source>
</evidence>
<dbReference type="AlphaFoldDB" id="A0AAN5CIM9"/>
<dbReference type="PANTHER" id="PTHR22943">
    <property type="entry name" value="7-TRANSMEMBRANE DOMAIN RECEPTOR C.ELEGANS"/>
    <property type="match status" value="1"/>
</dbReference>
<gene>
    <name evidence="1" type="ORF">PMAYCL1PPCAC_15278</name>
</gene>
<protein>
    <recommendedName>
        <fullName evidence="3">G protein-coupled receptor</fullName>
    </recommendedName>
</protein>
<comment type="caution">
    <text evidence="1">The sequence shown here is derived from an EMBL/GenBank/DDBJ whole genome shotgun (WGS) entry which is preliminary data.</text>
</comment>
<accession>A0AAN5CIM9</accession>
<proteinExistence type="predicted"/>
<evidence type="ECO:0000313" key="1">
    <source>
        <dbReference type="EMBL" id="GMR45083.1"/>
    </source>
</evidence>
<evidence type="ECO:0000313" key="2">
    <source>
        <dbReference type="Proteomes" id="UP001328107"/>
    </source>
</evidence>
<feature type="non-terminal residue" evidence="1">
    <location>
        <position position="1"/>
    </location>
</feature>
<dbReference type="EMBL" id="BTRK01000004">
    <property type="protein sequence ID" value="GMR45083.1"/>
    <property type="molecule type" value="Genomic_DNA"/>
</dbReference>
<keyword evidence="2" id="KW-1185">Reference proteome</keyword>
<dbReference type="InterPro" id="IPR019428">
    <property type="entry name" value="7TM_GPCR_serpentine_rcpt_Str"/>
</dbReference>
<dbReference type="PANTHER" id="PTHR22943:SF248">
    <property type="entry name" value="SEVEN TM RECEPTOR"/>
    <property type="match status" value="1"/>
</dbReference>